<accession>A0A5N6KYD0</accession>
<reference evidence="2 3" key="1">
    <citation type="submission" date="2019-06" db="EMBL/GenBank/DDBJ databases">
        <title>A chromosomal-level reference genome of Carpinus fangiana (Coryloideae, Betulaceae).</title>
        <authorList>
            <person name="Yang X."/>
            <person name="Wang Z."/>
            <person name="Zhang L."/>
            <person name="Hao G."/>
            <person name="Liu J."/>
            <person name="Yang Y."/>
        </authorList>
    </citation>
    <scope>NUCLEOTIDE SEQUENCE [LARGE SCALE GENOMIC DNA]</scope>
    <source>
        <strain evidence="2">Cfa_2016G</strain>
        <tissue evidence="2">Leaf</tissue>
    </source>
</reference>
<comment type="caution">
    <text evidence="2">The sequence shown here is derived from an EMBL/GenBank/DDBJ whole genome shotgun (WGS) entry which is preliminary data.</text>
</comment>
<sequence length="99" mass="11126">MSQPTKVRPIQRFAEAAGRCTTEVCETRCPALPTHVTNVHPGHHVRQVYFCRLQQCVQRQVRQGVHGAEGLLPGMARARLPRRRPTSNDPHQAVARKGK</sequence>
<evidence type="ECO:0000256" key="1">
    <source>
        <dbReference type="SAM" id="MobiDB-lite"/>
    </source>
</evidence>
<name>A0A5N6KYD0_9ROSI</name>
<dbReference type="EMBL" id="VIBQ01000014">
    <property type="protein sequence ID" value="KAB8349670.1"/>
    <property type="molecule type" value="Genomic_DNA"/>
</dbReference>
<evidence type="ECO:0000313" key="2">
    <source>
        <dbReference type="EMBL" id="KAB8349670.1"/>
    </source>
</evidence>
<protein>
    <submittedName>
        <fullName evidence="2">Uncharacterized protein</fullName>
    </submittedName>
</protein>
<evidence type="ECO:0000313" key="3">
    <source>
        <dbReference type="Proteomes" id="UP000327013"/>
    </source>
</evidence>
<dbReference type="Proteomes" id="UP000327013">
    <property type="component" value="Unassembled WGS sequence"/>
</dbReference>
<organism evidence="2 3">
    <name type="scientific">Carpinus fangiana</name>
    <dbReference type="NCBI Taxonomy" id="176857"/>
    <lineage>
        <taxon>Eukaryota</taxon>
        <taxon>Viridiplantae</taxon>
        <taxon>Streptophyta</taxon>
        <taxon>Embryophyta</taxon>
        <taxon>Tracheophyta</taxon>
        <taxon>Spermatophyta</taxon>
        <taxon>Magnoliopsida</taxon>
        <taxon>eudicotyledons</taxon>
        <taxon>Gunneridae</taxon>
        <taxon>Pentapetalae</taxon>
        <taxon>rosids</taxon>
        <taxon>fabids</taxon>
        <taxon>Fagales</taxon>
        <taxon>Betulaceae</taxon>
        <taxon>Carpinus</taxon>
    </lineage>
</organism>
<gene>
    <name evidence="2" type="ORF">FH972_023688</name>
</gene>
<keyword evidence="3" id="KW-1185">Reference proteome</keyword>
<proteinExistence type="predicted"/>
<feature type="region of interest" description="Disordered" evidence="1">
    <location>
        <begin position="72"/>
        <end position="99"/>
    </location>
</feature>
<dbReference type="OrthoDB" id="3821113at2759"/>
<dbReference type="AlphaFoldDB" id="A0A5N6KYD0"/>